<name>A0A3G1PW31_9ORTO</name>
<feature type="compositionally biased region" description="Polar residues" evidence="1">
    <location>
        <begin position="101"/>
        <end position="110"/>
    </location>
</feature>
<evidence type="ECO:0000313" key="2">
    <source>
        <dbReference type="EMBL" id="AVR52570.1"/>
    </source>
</evidence>
<protein>
    <submittedName>
        <fullName evidence="2">NP</fullName>
    </submittedName>
</protein>
<feature type="region of interest" description="Disordered" evidence="1">
    <location>
        <begin position="101"/>
        <end position="120"/>
    </location>
</feature>
<sequence length="528" mass="58531">MDTEQPSTSQKRKINTKHIDPDTGAQIQNPKRPKVNLDPKIKIKVLKAIINGFTAVLTLFFPGEAEFQEAFINVTISSQITSILFALHNTQRQAANNQKTNAMQKTQSSDPKIHTNKQDRSINRKAAEDAWIKACRDQGLEYKTYSPQDASNWYGTAGPYIDFFRSYALRLGELRAGHSELPTKKGDDERTAVPLSRYGINGAHHVLLEGITYPPEVKSSMAQSVGPLTALLTMFQHKGIYRSKWENAVKRAFSHINCIDDIIEVTKGNHSAADLSPIISLLGDIALITTTRQATRMHLPLCMLAGIYRKIVLEEKGDEFLEFFSTSGPGGYYAYALASNFKWIMEGDFKEEVAGQVCFHGIFGTYKEDLGVLEQITDRSRWYKRSEIGSQFRKATNTGKAVTFLLPKLKYYSKLSAANQSGLLANTSSQISCIPCFSGKRLGSFSAAFFAYMSRRNVQQTGGKTIPQLISSLSSILQGLLSVLGESGGNLELGTTNWFSMETLDLNKPGTSTDFVARTSGRYFLGAD</sequence>
<accession>A0A3G1PW31</accession>
<evidence type="ECO:0000256" key="1">
    <source>
        <dbReference type="SAM" id="MobiDB-lite"/>
    </source>
</evidence>
<organism evidence="2">
    <name type="scientific">Photinus pyralis orthomyxo-like virus 2</name>
    <dbReference type="NCBI Taxonomy" id="2137184"/>
    <lineage>
        <taxon>Viruses</taxon>
        <taxon>Riboviria</taxon>
        <taxon>Orthornavirae</taxon>
        <taxon>Negarnaviricota</taxon>
        <taxon>Polyploviricotina</taxon>
        <taxon>Insthoviricetes</taxon>
        <taxon>Articulavirales</taxon>
        <taxon>Orthomyxoviridae</taxon>
    </lineage>
</organism>
<feature type="compositionally biased region" description="Basic and acidic residues" evidence="1">
    <location>
        <begin position="111"/>
        <end position="120"/>
    </location>
</feature>
<reference evidence="2" key="1">
    <citation type="journal article" date="2018" name="Elife">
        <title>Firefly genomes illuminate parallel origins of bioluminescence in beetles.</title>
        <authorList>
            <person name="Fallon T.R."/>
            <person name="Lower S.E."/>
            <person name="Chang C.H."/>
            <person name="Bessho-Uehara M."/>
            <person name="Martin G.J."/>
            <person name="Bewick A.J."/>
            <person name="Behringer M."/>
            <person name="Debat H.J."/>
            <person name="Wong I."/>
            <person name="Day J.C."/>
            <person name="Suvorov A."/>
            <person name="Silva C.J."/>
            <person name="Stanger-Hall K.F."/>
            <person name="Hall D.W."/>
            <person name="Schmitz R.J."/>
            <person name="Nelson D.R."/>
            <person name="Lewis S.M."/>
            <person name="Shigenobu S."/>
            <person name="Bybee S.M."/>
            <person name="Larracuente A.M."/>
            <person name="Oba Y."/>
            <person name="Weng J.K."/>
        </authorList>
    </citation>
    <scope>NUCLEOTIDE SEQUENCE</scope>
    <source>
        <strain evidence="2">NJ2</strain>
    </source>
</reference>
<dbReference type="EMBL" id="MG972991">
    <property type="protein sequence ID" value="AVR52570.1"/>
    <property type="molecule type" value="Genomic_RNA"/>
</dbReference>
<proteinExistence type="predicted"/>
<feature type="region of interest" description="Disordered" evidence="1">
    <location>
        <begin position="1"/>
        <end position="33"/>
    </location>
</feature>